<feature type="domain" description="CCHC-type" evidence="2">
    <location>
        <begin position="221"/>
        <end position="234"/>
    </location>
</feature>
<dbReference type="EMBL" id="SSTD01010688">
    <property type="protein sequence ID" value="TYK11624.1"/>
    <property type="molecule type" value="Genomic_DNA"/>
</dbReference>
<dbReference type="GO" id="GO:0003676">
    <property type="term" value="F:nucleic acid binding"/>
    <property type="evidence" value="ECO:0007669"/>
    <property type="project" value="InterPro"/>
</dbReference>
<evidence type="ECO:0000256" key="1">
    <source>
        <dbReference type="PROSITE-ProRule" id="PRU00047"/>
    </source>
</evidence>
<comment type="caution">
    <text evidence="3">The sequence shown here is derived from an EMBL/GenBank/DDBJ whole genome shotgun (WGS) entry which is preliminary data.</text>
</comment>
<dbReference type="GO" id="GO:0008270">
    <property type="term" value="F:zinc ion binding"/>
    <property type="evidence" value="ECO:0007669"/>
    <property type="project" value="UniProtKB-KW"/>
</dbReference>
<keyword evidence="1" id="KW-0862">Zinc</keyword>
<evidence type="ECO:0000313" key="5">
    <source>
        <dbReference type="Proteomes" id="UP000321393"/>
    </source>
</evidence>
<protein>
    <submittedName>
        <fullName evidence="3 4">Mitochondrial protein</fullName>
    </submittedName>
</protein>
<accession>A0A5A7SN60</accession>
<sequence>MTEDESVSEYNERVLEIANDSLLLGEKKPESKIIRKVLRSLQRKFDMKVIAIEEAQDITNLKLDELFGSLLTFEMTIFDRESKKGKGVAFKSAYEQKTPVNQSDNEVNPDESIALLTKQFSKMVRKFKRMNIAGPTAKPGRKDGENFTRKVECPTFLRRQKKNYYATLSDENSDDNEVDHGLNAFTTCITEINLDHIKAKTETTCTIAITNPSARSFRWTCYYCGRKGHIRPFCYRLQRDKRVQTSENCKIAFTSVQTTNDAWYFDSGCSRHMTVMETINVVVNDFESTVNQINDENDETLNIPMDNSSCPMEVPKADTLMDGTGINSEKISKKVIVDNLEFVPSAYVKKNHPSSSIIGDPSAGIITREKEKVDYLKMIADLCYTSTIKPSSVDISLKDEYWINAIQEELLKYRRNNVWTLVLKPEGANIIGTKWIFKNKIDEVECVAKNKARLMAQGYAQVEGVDFDETFAPVTGLKHLLLQNNVFFEMMKFFLR</sequence>
<keyword evidence="1" id="KW-0863">Zinc-finger</keyword>
<dbReference type="Proteomes" id="UP000321393">
    <property type="component" value="Unassembled WGS sequence"/>
</dbReference>
<evidence type="ECO:0000313" key="4">
    <source>
        <dbReference type="EMBL" id="TYK11624.1"/>
    </source>
</evidence>
<reference evidence="5 6" key="1">
    <citation type="submission" date="2019-08" db="EMBL/GenBank/DDBJ databases">
        <title>Draft genome sequences of two oriental melons (Cucumis melo L. var makuwa).</title>
        <authorList>
            <person name="Kwon S.-Y."/>
        </authorList>
    </citation>
    <scope>NUCLEOTIDE SEQUENCE [LARGE SCALE GENOMIC DNA]</scope>
    <source>
        <strain evidence="6">cv. Chang Bougi</strain>
        <strain evidence="5">cv. SW 3</strain>
        <tissue evidence="3">Leaf</tissue>
    </source>
</reference>
<evidence type="ECO:0000259" key="2">
    <source>
        <dbReference type="PROSITE" id="PS50158"/>
    </source>
</evidence>
<evidence type="ECO:0000313" key="6">
    <source>
        <dbReference type="Proteomes" id="UP000321947"/>
    </source>
</evidence>
<evidence type="ECO:0000313" key="3">
    <source>
        <dbReference type="EMBL" id="KAA0026167.1"/>
    </source>
</evidence>
<name>A0A5A7SN60_CUCMM</name>
<dbReference type="InterPro" id="IPR013103">
    <property type="entry name" value="RVT_2"/>
</dbReference>
<dbReference type="InterPro" id="IPR001878">
    <property type="entry name" value="Znf_CCHC"/>
</dbReference>
<gene>
    <name evidence="4" type="ORF">E5676_scaffold263G00730</name>
    <name evidence="3" type="ORF">E6C27_scaffold19G001230</name>
</gene>
<dbReference type="Pfam" id="PF07727">
    <property type="entry name" value="RVT_2"/>
    <property type="match status" value="1"/>
</dbReference>
<dbReference type="PROSITE" id="PS50158">
    <property type="entry name" value="ZF_CCHC"/>
    <property type="match status" value="1"/>
</dbReference>
<dbReference type="AlphaFoldDB" id="A0A5A7SN60"/>
<proteinExistence type="predicted"/>
<organism evidence="3 5">
    <name type="scientific">Cucumis melo var. makuwa</name>
    <name type="common">Oriental melon</name>
    <dbReference type="NCBI Taxonomy" id="1194695"/>
    <lineage>
        <taxon>Eukaryota</taxon>
        <taxon>Viridiplantae</taxon>
        <taxon>Streptophyta</taxon>
        <taxon>Embryophyta</taxon>
        <taxon>Tracheophyta</taxon>
        <taxon>Spermatophyta</taxon>
        <taxon>Magnoliopsida</taxon>
        <taxon>eudicotyledons</taxon>
        <taxon>Gunneridae</taxon>
        <taxon>Pentapetalae</taxon>
        <taxon>rosids</taxon>
        <taxon>fabids</taxon>
        <taxon>Cucurbitales</taxon>
        <taxon>Cucurbitaceae</taxon>
        <taxon>Benincaseae</taxon>
        <taxon>Cucumis</taxon>
    </lineage>
</organism>
<dbReference type="Proteomes" id="UP000321947">
    <property type="component" value="Unassembled WGS sequence"/>
</dbReference>
<keyword evidence="1" id="KW-0479">Metal-binding</keyword>
<dbReference type="EMBL" id="SSTE01022979">
    <property type="protein sequence ID" value="KAA0026167.1"/>
    <property type="molecule type" value="Genomic_DNA"/>
</dbReference>